<proteinExistence type="predicted"/>
<evidence type="ECO:0000313" key="2">
    <source>
        <dbReference type="EMBL" id="PSM51641.1"/>
    </source>
</evidence>
<dbReference type="RefSeq" id="WP_106872307.1">
    <property type="nucleotide sequence ID" value="NZ_CP053841.1"/>
</dbReference>
<dbReference type="OrthoDB" id="9804328at2"/>
<feature type="domain" description="Carbamoyl-phosphate synthase small subunit N-terminal" evidence="1">
    <location>
        <begin position="9"/>
        <end position="76"/>
    </location>
</feature>
<dbReference type="SUPFAM" id="SSF52021">
    <property type="entry name" value="Carbamoyl phosphate synthetase, small subunit N-terminal domain"/>
    <property type="match status" value="1"/>
</dbReference>
<evidence type="ECO:0000259" key="1">
    <source>
        <dbReference type="Pfam" id="PF00988"/>
    </source>
</evidence>
<dbReference type="InterPro" id="IPR036480">
    <property type="entry name" value="CarbP_synth_ssu_N_sf"/>
</dbReference>
<dbReference type="Pfam" id="PF00988">
    <property type="entry name" value="CPSase_sm_chain"/>
    <property type="match status" value="1"/>
</dbReference>
<reference evidence="3" key="1">
    <citation type="submission" date="2017-10" db="EMBL/GenBank/DDBJ databases">
        <title>Campylobacter species from seals.</title>
        <authorList>
            <person name="Gilbert M.J."/>
            <person name="Zomer A.L."/>
            <person name="Timmerman A.J."/>
            <person name="Duim B."/>
            <person name="Wagenaar J.A."/>
        </authorList>
    </citation>
    <scope>NUCLEOTIDE SEQUENCE [LARGE SCALE GENOMIC DNA]</scope>
    <source>
        <strain evidence="3">17S00004-5</strain>
    </source>
</reference>
<sequence>MDATKVYIYLENDVFLTAKVYEKKGTYLSPLVVNRSMVGYESAIIDPLNANKIIVFSMLEIGIVGINESDRKSDKI</sequence>
<name>A0A2P8QZH2_9BACT</name>
<dbReference type="InterPro" id="IPR002474">
    <property type="entry name" value="CarbamoylP_synth_ssu_N"/>
</dbReference>
<keyword evidence="3" id="KW-1185">Reference proteome</keyword>
<comment type="caution">
    <text evidence="2">The sequence shown here is derived from an EMBL/GenBank/DDBJ whole genome shotgun (WGS) entry which is preliminary data.</text>
</comment>
<organism evidence="2 3">
    <name type="scientific">Campylobacter blaseri</name>
    <dbReference type="NCBI Taxonomy" id="2042961"/>
    <lineage>
        <taxon>Bacteria</taxon>
        <taxon>Pseudomonadati</taxon>
        <taxon>Campylobacterota</taxon>
        <taxon>Epsilonproteobacteria</taxon>
        <taxon>Campylobacterales</taxon>
        <taxon>Campylobacteraceae</taxon>
        <taxon>Campylobacter</taxon>
    </lineage>
</organism>
<dbReference type="AlphaFoldDB" id="A0A2P8QZH2"/>
<gene>
    <name evidence="2" type="ORF">CQ405_07555</name>
</gene>
<dbReference type="Gene3D" id="3.50.30.20">
    <property type="entry name" value="Carbamoyl-phosphate synthase small subunit, N-terminal domain"/>
    <property type="match status" value="1"/>
</dbReference>
<evidence type="ECO:0000313" key="3">
    <source>
        <dbReference type="Proteomes" id="UP000240535"/>
    </source>
</evidence>
<protein>
    <recommendedName>
        <fullName evidence="1">Carbamoyl-phosphate synthase small subunit N-terminal domain-containing protein</fullName>
    </recommendedName>
</protein>
<accession>A0A2P8QZH2</accession>
<dbReference type="Proteomes" id="UP000240535">
    <property type="component" value="Unassembled WGS sequence"/>
</dbReference>
<dbReference type="EMBL" id="PDHH01000006">
    <property type="protein sequence ID" value="PSM51641.1"/>
    <property type="molecule type" value="Genomic_DNA"/>
</dbReference>